<proteinExistence type="predicted"/>
<evidence type="ECO:0000313" key="1">
    <source>
        <dbReference type="EMBL" id="CAG7610807.1"/>
    </source>
</evidence>
<dbReference type="PANTHER" id="PTHR42760">
    <property type="entry name" value="SHORT-CHAIN DEHYDROGENASES/REDUCTASES FAMILY MEMBER"/>
    <property type="match status" value="1"/>
</dbReference>
<reference evidence="1" key="1">
    <citation type="submission" date="2021-06" db="EMBL/GenBank/DDBJ databases">
        <authorList>
            <person name="Criscuolo A."/>
        </authorList>
    </citation>
    <scope>NUCLEOTIDE SEQUENCE</scope>
    <source>
        <strain evidence="1">CIP111803</strain>
    </source>
</reference>
<evidence type="ECO:0000313" key="2">
    <source>
        <dbReference type="Proteomes" id="UP000693892"/>
    </source>
</evidence>
<dbReference type="Pfam" id="PF13561">
    <property type="entry name" value="adh_short_C2"/>
    <property type="match status" value="1"/>
</dbReference>
<dbReference type="AlphaFoldDB" id="A0A916JX20"/>
<protein>
    <submittedName>
        <fullName evidence="1">3-oxoacyl-[acyl-carrier-protein] reductase FabG</fullName>
        <ecNumber evidence="1">1.1.1.100</ecNumber>
    </submittedName>
</protein>
<accession>A0A916JX20</accession>
<dbReference type="EMBL" id="CAJVAP010000013">
    <property type="protein sequence ID" value="CAG7610807.1"/>
    <property type="molecule type" value="Genomic_DNA"/>
</dbReference>
<sequence>MTGEAEPGLVVAGHLDDVAEALLRLAVSRGWRVAFIGTEHSTRLCEVGVQMHVADLADSVAIEALLSNLTSQWGRAPIAVVHIGHLERTRPAVIESSEGWDAFQNEQLRAGFVLAQAGAREMLRLRGGAPVDDGAVVLVGEASAARGLPGHPQTVAGAALAGLAGMTRQLAVEWGRLGIRVNMVEAGIVGPDSEQDFDVLRRVPLARAGTPEEIAEACYYLISRASSYVTGAVLPVDGGFLAT</sequence>
<dbReference type="Proteomes" id="UP000693892">
    <property type="component" value="Unassembled WGS sequence"/>
</dbReference>
<keyword evidence="1" id="KW-0560">Oxidoreductase</keyword>
<organism evidence="1 2">
    <name type="scientific">Leucobacter soli</name>
    <dbReference type="NCBI Taxonomy" id="2812850"/>
    <lineage>
        <taxon>Bacteria</taxon>
        <taxon>Bacillati</taxon>
        <taxon>Actinomycetota</taxon>
        <taxon>Actinomycetes</taxon>
        <taxon>Micrococcales</taxon>
        <taxon>Microbacteriaceae</taxon>
        <taxon>Leucobacter</taxon>
    </lineage>
</organism>
<dbReference type="InterPro" id="IPR002347">
    <property type="entry name" value="SDR_fam"/>
</dbReference>
<keyword evidence="2" id="KW-1185">Reference proteome</keyword>
<name>A0A916JX20_9MICO</name>
<dbReference type="RefSeq" id="WP_218114969.1">
    <property type="nucleotide sequence ID" value="NZ_CAJVAP010000013.1"/>
</dbReference>
<gene>
    <name evidence="1" type="primary">fabG_2</name>
    <name evidence="1" type="ORF">LEUCIP111803_01352</name>
</gene>
<dbReference type="GO" id="GO:0004316">
    <property type="term" value="F:3-oxoacyl-[acyl-carrier-protein] reductase (NADPH) activity"/>
    <property type="evidence" value="ECO:0007669"/>
    <property type="project" value="UniProtKB-EC"/>
</dbReference>
<dbReference type="EC" id="1.1.1.100" evidence="1"/>
<comment type="caution">
    <text evidence="1">The sequence shown here is derived from an EMBL/GenBank/DDBJ whole genome shotgun (WGS) entry which is preliminary data.</text>
</comment>